<evidence type="ECO:0000259" key="9">
    <source>
        <dbReference type="PROSITE" id="PS51755"/>
    </source>
</evidence>
<dbReference type="PROSITE" id="PS51755">
    <property type="entry name" value="OMPR_PHOB"/>
    <property type="match status" value="1"/>
</dbReference>
<dbReference type="PANTHER" id="PTHR48111">
    <property type="entry name" value="REGULATOR OF RPOS"/>
    <property type="match status" value="1"/>
</dbReference>
<dbReference type="Pfam" id="PF00486">
    <property type="entry name" value="Trans_reg_C"/>
    <property type="match status" value="1"/>
</dbReference>
<gene>
    <name evidence="10" type="ORF">ACFFJ6_06755</name>
</gene>
<dbReference type="Gene3D" id="1.10.10.10">
    <property type="entry name" value="Winged helix-like DNA-binding domain superfamily/Winged helix DNA-binding domain"/>
    <property type="match status" value="1"/>
</dbReference>
<dbReference type="SUPFAM" id="SSF46894">
    <property type="entry name" value="C-terminal effector domain of the bipartite response regulators"/>
    <property type="match status" value="1"/>
</dbReference>
<reference evidence="10 11" key="1">
    <citation type="submission" date="2024-09" db="EMBL/GenBank/DDBJ databases">
        <authorList>
            <person name="Sun Q."/>
            <person name="Mori K."/>
        </authorList>
    </citation>
    <scope>NUCLEOTIDE SEQUENCE [LARGE SCALE GENOMIC DNA]</scope>
    <source>
        <strain evidence="10 11">KCTC 23279</strain>
    </source>
</reference>
<dbReference type="InterPro" id="IPR016032">
    <property type="entry name" value="Sig_transdc_resp-reg_C-effctor"/>
</dbReference>
<keyword evidence="4 7" id="KW-0238">DNA-binding</keyword>
<evidence type="ECO:0000256" key="5">
    <source>
        <dbReference type="ARBA" id="ARBA00023163"/>
    </source>
</evidence>
<evidence type="ECO:0000256" key="3">
    <source>
        <dbReference type="ARBA" id="ARBA00023015"/>
    </source>
</evidence>
<dbReference type="Gene3D" id="6.10.250.690">
    <property type="match status" value="1"/>
</dbReference>
<keyword evidence="11" id="KW-1185">Reference proteome</keyword>
<dbReference type="InterPro" id="IPR001789">
    <property type="entry name" value="Sig_transdc_resp-reg_receiver"/>
</dbReference>
<dbReference type="PANTHER" id="PTHR48111:SF4">
    <property type="entry name" value="DNA-BINDING DUAL TRANSCRIPTIONAL REGULATOR OMPR"/>
    <property type="match status" value="1"/>
</dbReference>
<dbReference type="Pfam" id="PF00072">
    <property type="entry name" value="Response_reg"/>
    <property type="match status" value="1"/>
</dbReference>
<accession>A0ABV6EPN3</accession>
<evidence type="ECO:0000256" key="2">
    <source>
        <dbReference type="ARBA" id="ARBA00023012"/>
    </source>
</evidence>
<dbReference type="PROSITE" id="PS50110">
    <property type="entry name" value="RESPONSE_REGULATORY"/>
    <property type="match status" value="1"/>
</dbReference>
<feature type="DNA-binding region" description="OmpR/PhoB-type" evidence="7">
    <location>
        <begin position="135"/>
        <end position="235"/>
    </location>
</feature>
<evidence type="ECO:0000256" key="7">
    <source>
        <dbReference type="PROSITE-ProRule" id="PRU01091"/>
    </source>
</evidence>
<feature type="domain" description="OmpR/PhoB-type" evidence="9">
    <location>
        <begin position="135"/>
        <end position="235"/>
    </location>
</feature>
<dbReference type="Gene3D" id="3.40.50.2300">
    <property type="match status" value="1"/>
</dbReference>
<dbReference type="InterPro" id="IPR039420">
    <property type="entry name" value="WalR-like"/>
</dbReference>
<evidence type="ECO:0000313" key="10">
    <source>
        <dbReference type="EMBL" id="MFC0240159.1"/>
    </source>
</evidence>
<dbReference type="SMART" id="SM00862">
    <property type="entry name" value="Trans_reg_C"/>
    <property type="match status" value="1"/>
</dbReference>
<dbReference type="Proteomes" id="UP001589775">
    <property type="component" value="Unassembled WGS sequence"/>
</dbReference>
<comment type="caution">
    <text evidence="10">The sequence shown here is derived from an EMBL/GenBank/DDBJ whole genome shotgun (WGS) entry which is preliminary data.</text>
</comment>
<keyword evidence="1 6" id="KW-0597">Phosphoprotein</keyword>
<keyword evidence="2" id="KW-0902">Two-component regulatory system</keyword>
<dbReference type="InterPro" id="IPR036388">
    <property type="entry name" value="WH-like_DNA-bd_sf"/>
</dbReference>
<evidence type="ECO:0000313" key="11">
    <source>
        <dbReference type="Proteomes" id="UP001589775"/>
    </source>
</evidence>
<proteinExistence type="predicted"/>
<feature type="modified residue" description="4-aspartylphosphate" evidence="6">
    <location>
        <position position="56"/>
    </location>
</feature>
<dbReference type="RefSeq" id="WP_378385644.1">
    <property type="nucleotide sequence ID" value="NZ_JBHLWM010000001.1"/>
</dbReference>
<dbReference type="SMART" id="SM00448">
    <property type="entry name" value="REC"/>
    <property type="match status" value="1"/>
</dbReference>
<protein>
    <submittedName>
        <fullName evidence="10">Response regulator</fullName>
    </submittedName>
</protein>
<keyword evidence="5" id="KW-0804">Transcription</keyword>
<dbReference type="EMBL" id="JBHLWM010000001">
    <property type="protein sequence ID" value="MFC0240159.1"/>
    <property type="molecule type" value="Genomic_DNA"/>
</dbReference>
<evidence type="ECO:0000256" key="1">
    <source>
        <dbReference type="ARBA" id="ARBA00022553"/>
    </source>
</evidence>
<dbReference type="InterPro" id="IPR011006">
    <property type="entry name" value="CheY-like_superfamily"/>
</dbReference>
<keyword evidence="3" id="KW-0805">Transcription regulation</keyword>
<sequence>MTQATPHVLVVEDDRETRALIAKYLRANDCHVVTAQDGREMDGRLADQRVDLVVLDVMLPGEDGLSLCRRLRTNSHLPIIMLTARGDDVDRILGLEMGADDYLAKPFNPRELLARIRSVLRRQSFASAASAINGASAMSFLGWRIDFRLRELRNPDGALVAMTSAEFDLLQAFCERPGRVLSREALLDLTHGRNAGSFERSIDVLVSRIRRKIEPDPQNITIIKTVRSGGYTFTPTIEPV</sequence>
<name>A0ABV6EPN3_9BRAD</name>
<evidence type="ECO:0000256" key="4">
    <source>
        <dbReference type="ARBA" id="ARBA00023125"/>
    </source>
</evidence>
<dbReference type="InterPro" id="IPR001867">
    <property type="entry name" value="OmpR/PhoB-type_DNA-bd"/>
</dbReference>
<feature type="domain" description="Response regulatory" evidence="8">
    <location>
        <begin position="7"/>
        <end position="120"/>
    </location>
</feature>
<organism evidence="10 11">
    <name type="scientific">Rhodopseudomonas telluris</name>
    <dbReference type="NCBI Taxonomy" id="644215"/>
    <lineage>
        <taxon>Bacteria</taxon>
        <taxon>Pseudomonadati</taxon>
        <taxon>Pseudomonadota</taxon>
        <taxon>Alphaproteobacteria</taxon>
        <taxon>Hyphomicrobiales</taxon>
        <taxon>Nitrobacteraceae</taxon>
        <taxon>Rhodopseudomonas</taxon>
    </lineage>
</organism>
<evidence type="ECO:0000259" key="8">
    <source>
        <dbReference type="PROSITE" id="PS50110"/>
    </source>
</evidence>
<dbReference type="SUPFAM" id="SSF52172">
    <property type="entry name" value="CheY-like"/>
    <property type="match status" value="1"/>
</dbReference>
<dbReference type="CDD" id="cd00383">
    <property type="entry name" value="trans_reg_C"/>
    <property type="match status" value="1"/>
</dbReference>
<evidence type="ECO:0000256" key="6">
    <source>
        <dbReference type="PROSITE-ProRule" id="PRU00169"/>
    </source>
</evidence>